<feature type="transmembrane region" description="Helical" evidence="1">
    <location>
        <begin position="114"/>
        <end position="132"/>
    </location>
</feature>
<dbReference type="AlphaFoldDB" id="A0AA40XAE0"/>
<evidence type="ECO:0000313" key="2">
    <source>
        <dbReference type="EMBL" id="MBF7127966.1"/>
    </source>
</evidence>
<protein>
    <submittedName>
        <fullName evidence="2">PTS system mannose/fructose/sorbose family transporter subunit IID</fullName>
    </submittedName>
</protein>
<feature type="transmembrane region" description="Helical" evidence="1">
    <location>
        <begin position="223"/>
        <end position="240"/>
    </location>
</feature>
<proteinExistence type="predicted"/>
<keyword evidence="1" id="KW-1133">Transmembrane helix</keyword>
<evidence type="ECO:0000256" key="1">
    <source>
        <dbReference type="SAM" id="Phobius"/>
    </source>
</evidence>
<accession>A0AA40XAE0</accession>
<organism evidence="2 3">
    <name type="scientific">Pediococcus pentosaceus</name>
    <dbReference type="NCBI Taxonomy" id="1255"/>
    <lineage>
        <taxon>Bacteria</taxon>
        <taxon>Bacillati</taxon>
        <taxon>Bacillota</taxon>
        <taxon>Bacilli</taxon>
        <taxon>Lactobacillales</taxon>
        <taxon>Lactobacillaceae</taxon>
        <taxon>Pediococcus</taxon>
    </lineage>
</organism>
<keyword evidence="1" id="KW-0812">Transmembrane</keyword>
<dbReference type="Pfam" id="PF03613">
    <property type="entry name" value="EIID-AGA"/>
    <property type="match status" value="1"/>
</dbReference>
<evidence type="ECO:0000313" key="3">
    <source>
        <dbReference type="Proteomes" id="UP000743107"/>
    </source>
</evidence>
<dbReference type="PROSITE" id="PS51108">
    <property type="entry name" value="PTS_EIID"/>
    <property type="match status" value="1"/>
</dbReference>
<feature type="transmembrane region" description="Helical" evidence="1">
    <location>
        <begin position="138"/>
        <end position="157"/>
    </location>
</feature>
<keyword evidence="1" id="KW-0472">Membrane</keyword>
<dbReference type="RefSeq" id="WP_176933043.1">
    <property type="nucleotide sequence ID" value="NZ_CP039378.1"/>
</dbReference>
<dbReference type="EMBL" id="JADOFV010000005">
    <property type="protein sequence ID" value="MBF7127966.1"/>
    <property type="molecule type" value="Genomic_DNA"/>
</dbReference>
<sequence length="275" mass="30436">MLTRRLNSMTKLTKKVYWRNLFGLQWGWNYERMQGLGYSWVMMPVIKKLYKEHSEDMKTALKTHLGYFNTSQPMSHLIIGADIGMEEQTGMSDAEAIVGLKTGLMGPLAGVGDTLFLAIYRTIIFSVSSYMALSGSPIGLLLPIIGGLVLLWVRYLFTGIGYKQGAKLATEFADQMKTLTNAASILGLTVVGALIPAVVTYVLDLKYSMGKVTLNAQDMLNQIMPGLLPLSIVLFSYWLLGKKKMNSTKLIFVLIALGMLLGNLNNIFGAIGKWF</sequence>
<dbReference type="PANTHER" id="PTHR32502:SF26">
    <property type="entry name" value="PHOSPHOTRANSFERASE SYSTEM SUGAR-SPECIFIC EIID COMPONENT"/>
    <property type="match status" value="1"/>
</dbReference>
<feature type="transmembrane region" description="Helical" evidence="1">
    <location>
        <begin position="178"/>
        <end position="203"/>
    </location>
</feature>
<reference evidence="2" key="1">
    <citation type="submission" date="2020-11" db="EMBL/GenBank/DDBJ databases">
        <title>Antibiotic susceptibility profiles of Pediococcus pentosaceus from various origins and their implications for the safety assessment of strains with food-technology applications.</title>
        <authorList>
            <person name="Shani N."/>
            <person name="Oberhaensli S."/>
            <person name="Arias E."/>
        </authorList>
    </citation>
    <scope>NUCLEOTIDE SEQUENCE</scope>
    <source>
        <strain evidence="2">FAM 19164</strain>
    </source>
</reference>
<dbReference type="GO" id="GO:0005886">
    <property type="term" value="C:plasma membrane"/>
    <property type="evidence" value="ECO:0007669"/>
    <property type="project" value="TreeGrafter"/>
</dbReference>
<dbReference type="GO" id="GO:0009401">
    <property type="term" value="P:phosphoenolpyruvate-dependent sugar phosphotransferase system"/>
    <property type="evidence" value="ECO:0007669"/>
    <property type="project" value="InterPro"/>
</dbReference>
<dbReference type="PANTHER" id="PTHR32502">
    <property type="entry name" value="N-ACETYLGALACTOSAMINE PERMEASE II COMPONENT-RELATED"/>
    <property type="match status" value="1"/>
</dbReference>
<comment type="caution">
    <text evidence="2">The sequence shown here is derived from an EMBL/GenBank/DDBJ whole genome shotgun (WGS) entry which is preliminary data.</text>
</comment>
<name>A0AA40XAE0_PEDPE</name>
<dbReference type="InterPro" id="IPR004704">
    <property type="entry name" value="PTS_IID_man"/>
</dbReference>
<dbReference type="InterPro" id="IPR050303">
    <property type="entry name" value="GatZ_KbaZ_carbometab"/>
</dbReference>
<feature type="transmembrane region" description="Helical" evidence="1">
    <location>
        <begin position="252"/>
        <end position="271"/>
    </location>
</feature>
<dbReference type="Proteomes" id="UP000743107">
    <property type="component" value="Unassembled WGS sequence"/>
</dbReference>
<gene>
    <name evidence="2" type="ORF">ITQ97_09165</name>
</gene>